<feature type="compositionally biased region" description="Acidic residues" evidence="1">
    <location>
        <begin position="94"/>
        <end position="116"/>
    </location>
</feature>
<accession>A0A1X7VTJ1</accession>
<sequence>MVITVGPNLLLFLVPLSNDKGFLLPFLGTGHLPNANKYEFFVTDVQSHGCLGNRLVIVVVDVCVRRMLELRNGERRQDMERVMTMTMPMTMMMSDDDNDDGDNDDDGSDDDDDDNQQETQQHVDCSCQWNE</sequence>
<dbReference type="InParanoid" id="A0A1X7VTJ1"/>
<organism evidence="2">
    <name type="scientific">Amphimedon queenslandica</name>
    <name type="common">Sponge</name>
    <dbReference type="NCBI Taxonomy" id="400682"/>
    <lineage>
        <taxon>Eukaryota</taxon>
        <taxon>Metazoa</taxon>
        <taxon>Porifera</taxon>
        <taxon>Demospongiae</taxon>
        <taxon>Heteroscleromorpha</taxon>
        <taxon>Haplosclerida</taxon>
        <taxon>Niphatidae</taxon>
        <taxon>Amphimedon</taxon>
    </lineage>
</organism>
<feature type="compositionally biased region" description="Polar residues" evidence="1">
    <location>
        <begin position="117"/>
        <end position="131"/>
    </location>
</feature>
<dbReference type="AlphaFoldDB" id="A0A1X7VTJ1"/>
<name>A0A1X7VTJ1_AMPQE</name>
<reference evidence="2" key="1">
    <citation type="submission" date="2017-05" db="UniProtKB">
        <authorList>
            <consortium name="EnsemblMetazoa"/>
        </authorList>
    </citation>
    <scope>IDENTIFICATION</scope>
</reference>
<proteinExistence type="predicted"/>
<feature type="region of interest" description="Disordered" evidence="1">
    <location>
        <begin position="90"/>
        <end position="131"/>
    </location>
</feature>
<evidence type="ECO:0000313" key="2">
    <source>
        <dbReference type="EnsemblMetazoa" id="Aqu2.1.43199_001"/>
    </source>
</evidence>
<protein>
    <submittedName>
        <fullName evidence="2">Uncharacterized protein</fullName>
    </submittedName>
</protein>
<evidence type="ECO:0000256" key="1">
    <source>
        <dbReference type="SAM" id="MobiDB-lite"/>
    </source>
</evidence>
<dbReference type="EnsemblMetazoa" id="Aqu2.1.43199_001">
    <property type="protein sequence ID" value="Aqu2.1.43199_001"/>
    <property type="gene ID" value="Aqu2.1.43199"/>
</dbReference>